<proteinExistence type="predicted"/>
<comment type="caution">
    <text evidence="1">The sequence shown here is derived from an EMBL/GenBank/DDBJ whole genome shotgun (WGS) entry which is preliminary data.</text>
</comment>
<protein>
    <submittedName>
        <fullName evidence="1">Uncharacterized protein</fullName>
    </submittedName>
</protein>
<reference evidence="1" key="2">
    <citation type="submission" date="2020-11" db="EMBL/GenBank/DDBJ databases">
        <authorList>
            <person name="McCartney M.A."/>
            <person name="Auch B."/>
            <person name="Kono T."/>
            <person name="Mallez S."/>
            <person name="Becker A."/>
            <person name="Gohl D.M."/>
            <person name="Silverstein K.A.T."/>
            <person name="Koren S."/>
            <person name="Bechman K.B."/>
            <person name="Herman A."/>
            <person name="Abrahante J.E."/>
            <person name="Garbe J."/>
        </authorList>
    </citation>
    <scope>NUCLEOTIDE SEQUENCE</scope>
    <source>
        <strain evidence="1">Duluth1</strain>
        <tissue evidence="1">Whole animal</tissue>
    </source>
</reference>
<keyword evidence="2" id="KW-1185">Reference proteome</keyword>
<accession>A0A9D4EXK4</accession>
<reference evidence="1" key="1">
    <citation type="journal article" date="2019" name="bioRxiv">
        <title>The Genome of the Zebra Mussel, Dreissena polymorpha: A Resource for Invasive Species Research.</title>
        <authorList>
            <person name="McCartney M.A."/>
            <person name="Auch B."/>
            <person name="Kono T."/>
            <person name="Mallez S."/>
            <person name="Zhang Y."/>
            <person name="Obille A."/>
            <person name="Becker A."/>
            <person name="Abrahante J.E."/>
            <person name="Garbe J."/>
            <person name="Badalamenti J.P."/>
            <person name="Herman A."/>
            <person name="Mangelson H."/>
            <person name="Liachko I."/>
            <person name="Sullivan S."/>
            <person name="Sone E.D."/>
            <person name="Koren S."/>
            <person name="Silverstein K.A.T."/>
            <person name="Beckman K.B."/>
            <person name="Gohl D.M."/>
        </authorList>
    </citation>
    <scope>NUCLEOTIDE SEQUENCE</scope>
    <source>
        <strain evidence="1">Duluth1</strain>
        <tissue evidence="1">Whole animal</tissue>
    </source>
</reference>
<organism evidence="1 2">
    <name type="scientific">Dreissena polymorpha</name>
    <name type="common">Zebra mussel</name>
    <name type="synonym">Mytilus polymorpha</name>
    <dbReference type="NCBI Taxonomy" id="45954"/>
    <lineage>
        <taxon>Eukaryota</taxon>
        <taxon>Metazoa</taxon>
        <taxon>Spiralia</taxon>
        <taxon>Lophotrochozoa</taxon>
        <taxon>Mollusca</taxon>
        <taxon>Bivalvia</taxon>
        <taxon>Autobranchia</taxon>
        <taxon>Heteroconchia</taxon>
        <taxon>Euheterodonta</taxon>
        <taxon>Imparidentia</taxon>
        <taxon>Neoheterodontei</taxon>
        <taxon>Myida</taxon>
        <taxon>Dreissenoidea</taxon>
        <taxon>Dreissenidae</taxon>
        <taxon>Dreissena</taxon>
    </lineage>
</organism>
<dbReference type="Proteomes" id="UP000828390">
    <property type="component" value="Unassembled WGS sequence"/>
</dbReference>
<dbReference type="AlphaFoldDB" id="A0A9D4EXK4"/>
<evidence type="ECO:0000313" key="1">
    <source>
        <dbReference type="EMBL" id="KAH3788664.1"/>
    </source>
</evidence>
<evidence type="ECO:0000313" key="2">
    <source>
        <dbReference type="Proteomes" id="UP000828390"/>
    </source>
</evidence>
<sequence length="58" mass="6614">MNPSAANKLSALMNQCDVIYCDEYYYRTNGARKGEPRTFQRIIESGIREAEANKQKGI</sequence>
<dbReference type="EMBL" id="JAIWYP010000008">
    <property type="protein sequence ID" value="KAH3788664.1"/>
    <property type="molecule type" value="Genomic_DNA"/>
</dbReference>
<name>A0A9D4EXK4_DREPO</name>
<gene>
    <name evidence="1" type="ORF">DPMN_166811</name>
</gene>